<feature type="region of interest" description="Disordered" evidence="2">
    <location>
        <begin position="245"/>
        <end position="273"/>
    </location>
</feature>
<dbReference type="CDD" id="cd11660">
    <property type="entry name" value="SANT_TRF"/>
    <property type="match status" value="1"/>
</dbReference>
<feature type="domain" description="Myb-like" evidence="3">
    <location>
        <begin position="190"/>
        <end position="237"/>
    </location>
</feature>
<evidence type="ECO:0000259" key="3">
    <source>
        <dbReference type="PROSITE" id="PS50090"/>
    </source>
</evidence>
<sequence length="628" mass="69444">MWSAPTSTTSTPAATLCLRIRADDENISEAVASTEGNTKRCQCSHSNSQDEAGPSSSILVGTPAMPSPKWSEQCPACQELAPSSVMASDRSCSPCKSGTGRNSPRPTQDNQVVGYDMEATIEEPSSPLTEKDLLALSTAVQDGSKDSGYTSSADDVPQAEASDAEARSEGQVARDRVELQRAKARIAALRNPWSYEEIIHLMRGAEKYAVGKWTQIAKDPEFEFDCRTALDLKDRFRVSCPQWYSSRKGKSDATNKEDSDDALQPERKQRKSHIMTDEVLAALGIGPFRRSKRRSRHAYSKQEDDDIFHGYYKHNGSWAAIKADKSYNLVNRTATDIRDRMRNKFPEHYNASGKTKTSVRKTDASRRPKRDKSTKTAETDQNKVTKTRSKNNSKKTSKKTSKTVSTSALLNAMSQMDLSTRLTTGPSAPVLPTHSEHIEEQLIAPANRVRDADGDISMSSLEQTGQRADQPRSAILSSHPPPHHHYHHDDMVSSLVPEWRMMSSYPDDASMAAPYYPPYLNKTLPLPKRSYYNNNSDRSSSGGGDGSHHYCGNTVPYMSTIPPPFPFVSLPPFSSLVAPLDDEYRHPPSSLPMHGQQIGDFSSSRAAQPSSVQQWISGFSLSKGKDRM</sequence>
<reference evidence="5" key="1">
    <citation type="submission" date="2020-01" db="EMBL/GenBank/DDBJ databases">
        <authorList>
            <consortium name="DOE Joint Genome Institute"/>
            <person name="Haridas S."/>
            <person name="Albert R."/>
            <person name="Binder M."/>
            <person name="Bloem J."/>
            <person name="Labutti K."/>
            <person name="Salamov A."/>
            <person name="Andreopoulos B."/>
            <person name="Baker S.E."/>
            <person name="Barry K."/>
            <person name="Bills G."/>
            <person name="Bluhm B.H."/>
            <person name="Cannon C."/>
            <person name="Castanera R."/>
            <person name="Culley D.E."/>
            <person name="Daum C."/>
            <person name="Ezra D."/>
            <person name="Gonzalez J.B."/>
            <person name="Henrissat B."/>
            <person name="Kuo A."/>
            <person name="Liang C."/>
            <person name="Lipzen A."/>
            <person name="Lutzoni F."/>
            <person name="Magnuson J."/>
            <person name="Mondo S."/>
            <person name="Nolan M."/>
            <person name="Ohm R."/>
            <person name="Pangilinan J."/>
            <person name="Park H.-J."/>
            <person name="Ramirez L."/>
            <person name="Alfaro M."/>
            <person name="Sun H."/>
            <person name="Tritt A."/>
            <person name="Yoshinaga Y."/>
            <person name="Zwiers L.-H."/>
            <person name="Turgeon B.G."/>
            <person name="Goodwin S.B."/>
            <person name="Spatafora J.W."/>
            <person name="Crous P.W."/>
            <person name="Grigoriev I.V."/>
        </authorList>
    </citation>
    <scope>NUCLEOTIDE SEQUENCE</scope>
    <source>
        <strain evidence="5">CBS 342.82</strain>
    </source>
</reference>
<organism evidence="5">
    <name type="scientific">Dissoconium aciculare CBS 342.82</name>
    <dbReference type="NCBI Taxonomy" id="1314786"/>
    <lineage>
        <taxon>Eukaryota</taxon>
        <taxon>Fungi</taxon>
        <taxon>Dikarya</taxon>
        <taxon>Ascomycota</taxon>
        <taxon>Pezizomycotina</taxon>
        <taxon>Dothideomycetes</taxon>
        <taxon>Dothideomycetidae</taxon>
        <taxon>Mycosphaerellales</taxon>
        <taxon>Dissoconiaceae</taxon>
        <taxon>Dissoconium</taxon>
    </lineage>
</organism>
<dbReference type="Gene3D" id="1.10.246.220">
    <property type="match status" value="1"/>
</dbReference>
<evidence type="ECO:0000256" key="2">
    <source>
        <dbReference type="SAM" id="MobiDB-lite"/>
    </source>
</evidence>
<dbReference type="InterPro" id="IPR009057">
    <property type="entry name" value="Homeodomain-like_sf"/>
</dbReference>
<feature type="region of interest" description="Disordered" evidence="2">
    <location>
        <begin position="341"/>
        <end position="405"/>
    </location>
</feature>
<dbReference type="Proteomes" id="UP000504637">
    <property type="component" value="Unplaced"/>
</dbReference>
<proteinExistence type="predicted"/>
<dbReference type="PROSITE" id="PS50090">
    <property type="entry name" value="MYB_LIKE"/>
    <property type="match status" value="1"/>
</dbReference>
<accession>A0A6J3LTG5</accession>
<dbReference type="PANTHER" id="PTHR46734:SF1">
    <property type="entry name" value="TELOMERIC REPEAT-BINDING FACTOR 1"/>
    <property type="match status" value="1"/>
</dbReference>
<feature type="region of interest" description="Disordered" evidence="2">
    <location>
        <begin position="462"/>
        <end position="489"/>
    </location>
</feature>
<dbReference type="OrthoDB" id="608866at2759"/>
<dbReference type="SUPFAM" id="SSF46689">
    <property type="entry name" value="Homeodomain-like"/>
    <property type="match status" value="2"/>
</dbReference>
<feature type="compositionally biased region" description="Polar residues" evidence="2">
    <location>
        <begin position="599"/>
        <end position="610"/>
    </location>
</feature>
<feature type="compositionally biased region" description="Polar residues" evidence="2">
    <location>
        <begin position="90"/>
        <end position="110"/>
    </location>
</feature>
<feature type="compositionally biased region" description="Basic and acidic residues" evidence="2">
    <location>
        <begin position="360"/>
        <end position="383"/>
    </location>
</feature>
<feature type="region of interest" description="Disordered" evidence="2">
    <location>
        <begin position="28"/>
        <end position="71"/>
    </location>
</feature>
<dbReference type="RefSeq" id="XP_033456106.1">
    <property type="nucleotide sequence ID" value="XM_033607994.1"/>
</dbReference>
<dbReference type="SMART" id="SM00717">
    <property type="entry name" value="SANT"/>
    <property type="match status" value="2"/>
</dbReference>
<evidence type="ECO:0000313" key="5">
    <source>
        <dbReference type="RefSeq" id="XP_033456106.1"/>
    </source>
</evidence>
<reference evidence="5" key="2">
    <citation type="submission" date="2020-04" db="EMBL/GenBank/DDBJ databases">
        <authorList>
            <consortium name="NCBI Genome Project"/>
        </authorList>
    </citation>
    <scope>NUCLEOTIDE SEQUENCE</scope>
    <source>
        <strain evidence="5">CBS 342.82</strain>
    </source>
</reference>
<dbReference type="InterPro" id="IPR052450">
    <property type="entry name" value="TRBD-Containing_Protein"/>
</dbReference>
<dbReference type="InterPro" id="IPR001005">
    <property type="entry name" value="SANT/Myb"/>
</dbReference>
<feature type="compositionally biased region" description="Polar residues" evidence="2">
    <location>
        <begin position="34"/>
        <end position="59"/>
    </location>
</feature>
<dbReference type="AlphaFoldDB" id="A0A6J3LTG5"/>
<name>A0A6J3LTG5_9PEZI</name>
<evidence type="ECO:0000256" key="1">
    <source>
        <dbReference type="ARBA" id="ARBA00023242"/>
    </source>
</evidence>
<evidence type="ECO:0000313" key="4">
    <source>
        <dbReference type="Proteomes" id="UP000504637"/>
    </source>
</evidence>
<gene>
    <name evidence="5" type="ORF">K489DRAFT_413002</name>
</gene>
<feature type="region of interest" description="Disordered" evidence="2">
    <location>
        <begin position="142"/>
        <end position="172"/>
    </location>
</feature>
<reference evidence="5" key="3">
    <citation type="submission" date="2025-08" db="UniProtKB">
        <authorList>
            <consortium name="RefSeq"/>
        </authorList>
    </citation>
    <scope>IDENTIFICATION</scope>
    <source>
        <strain evidence="5">CBS 342.82</strain>
    </source>
</reference>
<keyword evidence="1" id="KW-0539">Nucleus</keyword>
<feature type="region of interest" description="Disordered" evidence="2">
    <location>
        <begin position="584"/>
        <end position="610"/>
    </location>
</feature>
<feature type="region of interest" description="Disordered" evidence="2">
    <location>
        <begin position="88"/>
        <end position="110"/>
    </location>
</feature>
<keyword evidence="4" id="KW-1185">Reference proteome</keyword>
<feature type="compositionally biased region" description="Basic residues" evidence="2">
    <location>
        <begin position="385"/>
        <end position="401"/>
    </location>
</feature>
<protein>
    <recommendedName>
        <fullName evidence="3">Myb-like domain-containing protein</fullName>
    </recommendedName>
</protein>
<dbReference type="Gene3D" id="1.10.10.60">
    <property type="entry name" value="Homeodomain-like"/>
    <property type="match status" value="1"/>
</dbReference>
<dbReference type="GeneID" id="54365793"/>
<dbReference type="PANTHER" id="PTHR46734">
    <property type="entry name" value="TELOMERIC REPEAT-BINDING FACTOR 1 TERF1"/>
    <property type="match status" value="1"/>
</dbReference>